<dbReference type="Pfam" id="PF16215">
    <property type="entry name" value="DUF4876"/>
    <property type="match status" value="1"/>
</dbReference>
<dbReference type="RefSeq" id="WP_133552527.1">
    <property type="nucleotide sequence ID" value="NZ_SNWM01000001.1"/>
</dbReference>
<comment type="caution">
    <text evidence="1">The sequence shown here is derived from an EMBL/GenBank/DDBJ whole genome shotgun (WGS) entry which is preliminary data.</text>
</comment>
<proteinExistence type="predicted"/>
<dbReference type="InterPro" id="IPR032627">
    <property type="entry name" value="DUF4876"/>
</dbReference>
<protein>
    <submittedName>
        <fullName evidence="1">Uncharacterized protein DUF4876</fullName>
    </submittedName>
</protein>
<gene>
    <name evidence="1" type="ORF">CLV32_0783</name>
</gene>
<dbReference type="PROSITE" id="PS51257">
    <property type="entry name" value="PROKAR_LIPOPROTEIN"/>
    <property type="match status" value="1"/>
</dbReference>
<dbReference type="EMBL" id="SNWM01000001">
    <property type="protein sequence ID" value="TDO24494.1"/>
    <property type="molecule type" value="Genomic_DNA"/>
</dbReference>
<dbReference type="Proteomes" id="UP000295499">
    <property type="component" value="Unassembled WGS sequence"/>
</dbReference>
<accession>A0A4R6IQ76</accession>
<name>A0A4R6IQ76_9SPHI</name>
<sequence>MKKQLLLLSAFLVLFIVSCKKDVLEEAQPVSQSFQLSFATESADLGLPFANTELTLTNKANGLVLKAKADAKGLVNFSSVTPGNYSIVASLLVTAAEYSQISGAYTAEDVSFNASLEANIVSGTAVLPLTLKSGRLGNWVIKQIYYGGSSTTQAALFRDQFVELFNNSNEVLYADGLCISQVHGKNTRTSSVDITKPYYLPNGQFNWLKAIGMTGTTANTDYVYGVTLFKIPGSGTQYPVQPGSSIIIAQNAQNHKSAYVGADGAAISVRDPSLTIDLSKADFEVYYGNIAGVNPLSSDVDNPTIPNVNVLLTGYIRDMILNNNGYEALVIYKPATDPLAWPKFPDPEEVTLTSASKLYLQIPTSAIIDGVDLMHTVASSRAAKRLPDAIDAGFTFTAAGAYSSQSVIRKTSKTLAGRKVLKDTNNSTQDFDYLTLADATKTVFK</sequence>
<evidence type="ECO:0000313" key="1">
    <source>
        <dbReference type="EMBL" id="TDO24494.1"/>
    </source>
</evidence>
<evidence type="ECO:0000313" key="2">
    <source>
        <dbReference type="Proteomes" id="UP000295499"/>
    </source>
</evidence>
<reference evidence="1 2" key="1">
    <citation type="submission" date="2019-03" db="EMBL/GenBank/DDBJ databases">
        <title>Genomic Encyclopedia of Archaeal and Bacterial Type Strains, Phase II (KMG-II): from individual species to whole genera.</title>
        <authorList>
            <person name="Goeker M."/>
        </authorList>
    </citation>
    <scope>NUCLEOTIDE SEQUENCE [LARGE SCALE GENOMIC DNA]</scope>
    <source>
        <strain evidence="1 2">DSM 19034</strain>
    </source>
</reference>
<keyword evidence="2" id="KW-1185">Reference proteome</keyword>
<dbReference type="AlphaFoldDB" id="A0A4R6IQ76"/>
<dbReference type="SUPFAM" id="SSF49478">
    <property type="entry name" value="Cna protein B-type domain"/>
    <property type="match status" value="1"/>
</dbReference>
<dbReference type="OrthoDB" id="1409865at2"/>
<organism evidence="1 2">
    <name type="scientific">Pedobacter duraquae</name>
    <dbReference type="NCBI Taxonomy" id="425511"/>
    <lineage>
        <taxon>Bacteria</taxon>
        <taxon>Pseudomonadati</taxon>
        <taxon>Bacteroidota</taxon>
        <taxon>Sphingobacteriia</taxon>
        <taxon>Sphingobacteriales</taxon>
        <taxon>Sphingobacteriaceae</taxon>
        <taxon>Pedobacter</taxon>
    </lineage>
</organism>